<evidence type="ECO:0000313" key="2">
    <source>
        <dbReference type="EMBL" id="QGZ63332.1"/>
    </source>
</evidence>
<evidence type="ECO:0000256" key="1">
    <source>
        <dbReference type="ARBA" id="ARBA00005806"/>
    </source>
</evidence>
<dbReference type="KEGG" id="pacs:FAZ98_16160"/>
<dbReference type="RefSeq" id="WP_158952325.1">
    <property type="nucleotide sequence ID" value="NZ_CP046914.1"/>
</dbReference>
<accession>A0A7Z2GK81</accession>
<sequence>MSAPEKTRNDYRPLGTTQLGRDHQKQWFAEFRRGVLEENRPYVVAGAVTPHEILDVLGIPVVSDVWYSSIISAKQMAPHYFDVMDRLGYHDALPRYTSLPLACTLDADPASAPYGGLPKPLFVLERLRGDYAQRITEKWARAFGVPHYVLDAPSSTHLDLRWFERGMRDWEALYETHRLDFQVEQLEGLIRFAETLSGRTFDEAEFARQMHRINRAGELVAEVRDLLASAPRSVVPLPEQLGTVMTATWHRGSQWSVDFLSRYRDEVAQRVAANDAFCPDERVRLLWLNNGLWHNTGFYRKFEAKYGATFVWSMYSDFLSDGYRKYFSGDPMRALAARHVSMNEQLHLPGWMSEWIVEQARRWGVHGAVMLVPKNDRLSAFGTRHTARVLEAAGLPVVELEANMVDSRQWDDAAMTQRVEAFIETRALRKAFC</sequence>
<dbReference type="EMBL" id="CP046914">
    <property type="protein sequence ID" value="QGZ63332.1"/>
    <property type="molecule type" value="Genomic_DNA"/>
</dbReference>
<evidence type="ECO:0000313" key="3">
    <source>
        <dbReference type="Proteomes" id="UP000433577"/>
    </source>
</evidence>
<gene>
    <name evidence="2" type="ORF">FAZ98_16160</name>
</gene>
<organism evidence="2 3">
    <name type="scientific">Paraburkholderia acidisoli</name>
    <dbReference type="NCBI Taxonomy" id="2571748"/>
    <lineage>
        <taxon>Bacteria</taxon>
        <taxon>Pseudomonadati</taxon>
        <taxon>Pseudomonadota</taxon>
        <taxon>Betaproteobacteria</taxon>
        <taxon>Burkholderiales</taxon>
        <taxon>Burkholderiaceae</taxon>
        <taxon>Paraburkholderia</taxon>
    </lineage>
</organism>
<protein>
    <submittedName>
        <fullName evidence="2">2-hydroxyacyl-CoA dehydratase</fullName>
    </submittedName>
</protein>
<keyword evidence="3" id="KW-1185">Reference proteome</keyword>
<dbReference type="PANTHER" id="PTHR30548:SF1">
    <property type="entry name" value="DEHYDRATASE SUBUNIT MJ0007-RELATED"/>
    <property type="match status" value="1"/>
</dbReference>
<dbReference type="Gene3D" id="3.40.50.11900">
    <property type="match status" value="1"/>
</dbReference>
<proteinExistence type="inferred from homology"/>
<dbReference type="OrthoDB" id="3175226at2"/>
<comment type="similarity">
    <text evidence="1">Belongs to the FldB/FldC dehydratase alpha/beta subunit family.</text>
</comment>
<dbReference type="Proteomes" id="UP000433577">
    <property type="component" value="Chromosome 2"/>
</dbReference>
<dbReference type="PANTHER" id="PTHR30548">
    <property type="entry name" value="2-HYDROXYGLUTARYL-COA DEHYDRATASE, D-COMPONENT-RELATED"/>
    <property type="match status" value="1"/>
</dbReference>
<dbReference type="AlphaFoldDB" id="A0A7Z2GK81"/>
<dbReference type="InterPro" id="IPR010327">
    <property type="entry name" value="FldB/FldC_alpha/beta"/>
</dbReference>
<name>A0A7Z2GK81_9BURK</name>
<dbReference type="Pfam" id="PF06050">
    <property type="entry name" value="HGD-D"/>
    <property type="match status" value="1"/>
</dbReference>
<reference evidence="2 3" key="1">
    <citation type="submission" date="2019-12" db="EMBL/GenBank/DDBJ databases">
        <title>Paraburkholderia acidiphila 7Q-K02 sp. nov and Paraburkholderia acidisoli DHF22 sp. nov., two strains isolated from forest soil.</title>
        <authorList>
            <person name="Gao Z."/>
            <person name="Qiu L."/>
        </authorList>
    </citation>
    <scope>NUCLEOTIDE SEQUENCE [LARGE SCALE GENOMIC DNA]</scope>
    <source>
        <strain evidence="2 3">DHF22</strain>
    </source>
</reference>